<dbReference type="SUPFAM" id="SSF54211">
    <property type="entry name" value="Ribosomal protein S5 domain 2-like"/>
    <property type="match status" value="1"/>
</dbReference>
<dbReference type="AlphaFoldDB" id="A0A371JPI6"/>
<dbReference type="InterPro" id="IPR014721">
    <property type="entry name" value="Ribsml_uS5_D2-typ_fold_subgr"/>
</dbReference>
<organism evidence="1 2">
    <name type="scientific">Flagellimonas nanhaiensis</name>
    <dbReference type="NCBI Taxonomy" id="2292706"/>
    <lineage>
        <taxon>Bacteria</taxon>
        <taxon>Pseudomonadati</taxon>
        <taxon>Bacteroidota</taxon>
        <taxon>Flavobacteriia</taxon>
        <taxon>Flavobacteriales</taxon>
        <taxon>Flavobacteriaceae</taxon>
        <taxon>Flagellimonas</taxon>
    </lineage>
</organism>
<keyword evidence="2" id="KW-1185">Reference proteome</keyword>
<dbReference type="InterPro" id="IPR036554">
    <property type="entry name" value="GHMP_kinase_C_sf"/>
</dbReference>
<evidence type="ECO:0000313" key="1">
    <source>
        <dbReference type="EMBL" id="RDY59366.1"/>
    </source>
</evidence>
<proteinExistence type="predicted"/>
<dbReference type="NCBIfam" id="NF040656">
    <property type="entry name" value="GHMP_GYDIA"/>
    <property type="match status" value="1"/>
</dbReference>
<dbReference type="InterPro" id="IPR047765">
    <property type="entry name" value="GHMP_GYDIA-like"/>
</dbReference>
<dbReference type="Gene3D" id="3.30.230.10">
    <property type="match status" value="1"/>
</dbReference>
<dbReference type="Gene3D" id="3.30.70.890">
    <property type="entry name" value="GHMP kinase, C-terminal domain"/>
    <property type="match status" value="1"/>
</dbReference>
<dbReference type="Proteomes" id="UP000261828">
    <property type="component" value="Unassembled WGS sequence"/>
</dbReference>
<protein>
    <submittedName>
        <fullName evidence="1">GHMP kinase</fullName>
    </submittedName>
</protein>
<dbReference type="RefSeq" id="WP_116183981.1">
    <property type="nucleotide sequence ID" value="NZ_QTJX01000002.1"/>
</dbReference>
<gene>
    <name evidence="1" type="ORF">DX873_08220</name>
</gene>
<keyword evidence="1" id="KW-0808">Transferase</keyword>
<reference evidence="1 2" key="1">
    <citation type="submission" date="2018-08" db="EMBL/GenBank/DDBJ databases">
        <title>Muricauda nanhaiensis sp. nov., isolated from seawater of the South China Sea.</title>
        <authorList>
            <person name="Dang Y."/>
        </authorList>
    </citation>
    <scope>NUCLEOTIDE SEQUENCE [LARGE SCALE GENOMIC DNA]</scope>
    <source>
        <strain evidence="1 2">SM1704</strain>
    </source>
</reference>
<dbReference type="InterPro" id="IPR020568">
    <property type="entry name" value="Ribosomal_Su5_D2-typ_SF"/>
</dbReference>
<keyword evidence="1" id="KW-0418">Kinase</keyword>
<sequence length="308" mass="34444">MQKEFYSNGKLLLSGEYAILDGALGLAIPTKYGQSLKVSSNSSKTLQWTSLDENNQVWFRGEFDLEHFAPLSTSNQEVCKTLSGLLLQARIQNPDFLLNQQGIQVETKLDFPRAWGLGTSSTLINNLAQWAQVDAYQLLWNAFGGSGYDIACAQNDTPITYQLKDGVPCVENVQFTPAFRDSLYFIYLNQKQSSKQAIANYRAQKFDKADLIKQISSITQKMISVSSLGEFENLMEKHEELLSKILGISTVKSQIFPDYPGAIKSLGAWGGDFVMATSEKNPEIYFQKKGFHTVIPISEMLLNNPHVN</sequence>
<evidence type="ECO:0000313" key="2">
    <source>
        <dbReference type="Proteomes" id="UP000261828"/>
    </source>
</evidence>
<dbReference type="EMBL" id="QTJX01000002">
    <property type="protein sequence ID" value="RDY59366.1"/>
    <property type="molecule type" value="Genomic_DNA"/>
</dbReference>
<accession>A0A371JPI6</accession>
<name>A0A371JPI6_9FLAO</name>
<comment type="caution">
    <text evidence="1">The sequence shown here is derived from an EMBL/GenBank/DDBJ whole genome shotgun (WGS) entry which is preliminary data.</text>
</comment>
<dbReference type="GO" id="GO:0016301">
    <property type="term" value="F:kinase activity"/>
    <property type="evidence" value="ECO:0007669"/>
    <property type="project" value="UniProtKB-KW"/>
</dbReference>
<dbReference type="OrthoDB" id="5288719at2"/>